<accession>A0ABW9SND2</accession>
<dbReference type="EMBL" id="WNKW01000003">
    <property type="protein sequence ID" value="MTW33707.1"/>
    <property type="molecule type" value="Genomic_DNA"/>
</dbReference>
<name>A0ABW9SND2_9BURK</name>
<reference evidence="1 2" key="1">
    <citation type="submission" date="2019-11" db="EMBL/GenBank/DDBJ databases">
        <title>Type strains purchased from KCTC, JCM and DSMZ.</title>
        <authorList>
            <person name="Lu H."/>
        </authorList>
    </citation>
    <scope>NUCLEOTIDE SEQUENCE [LARGE SCALE GENOMIC DNA]</scope>
    <source>
        <strain evidence="1 2">DSM 103461</strain>
    </source>
</reference>
<proteinExistence type="predicted"/>
<sequence>MQKLQEAEKRAGSLAIFGKITKLREEERDDLLNQKGGALQYLGTMRAMAGDADGAAQVFSWWRQLKQPEVVNPEARTALEKAIPEDAIRAIVRAARTRQIVILNEAHHIPEQRVFAMQLAHELKKIGFEYLACETFDEKIPVPMPDGHVSTSTGFYSKEPMFAAFLRSAHQDGWKLVGYDNMIGSEAAETAEERQRLRELGAATNLFQRVFEKNIKARVFIYVGYSHASKTPAFQSPTTFAWLAAHLKHQLNTDPLTVDQSAMFSYGNPKAEHPLYRTAIEQQNVNSAFVLKAPNGNYEVLSDYRGRMDMQVFHPDHSKISATGRPEWMQIVAKLKPRHVPADLLPSSGRRLIQAYFADEGTDSVPVDMVMVEAGKPAPMLMLPKGNFRFRFEE</sequence>
<keyword evidence="2" id="KW-1185">Reference proteome</keyword>
<dbReference type="Proteomes" id="UP000735592">
    <property type="component" value="Unassembled WGS sequence"/>
</dbReference>
<organism evidence="1 2">
    <name type="scientific">Pseudoduganella danionis</name>
    <dbReference type="NCBI Taxonomy" id="1890295"/>
    <lineage>
        <taxon>Bacteria</taxon>
        <taxon>Pseudomonadati</taxon>
        <taxon>Pseudomonadota</taxon>
        <taxon>Betaproteobacteria</taxon>
        <taxon>Burkholderiales</taxon>
        <taxon>Oxalobacteraceae</taxon>
        <taxon>Telluria group</taxon>
        <taxon>Pseudoduganella</taxon>
    </lineage>
</organism>
<comment type="caution">
    <text evidence="1">The sequence shown here is derived from an EMBL/GenBank/DDBJ whole genome shotgun (WGS) entry which is preliminary data.</text>
</comment>
<evidence type="ECO:0000313" key="2">
    <source>
        <dbReference type="Proteomes" id="UP000735592"/>
    </source>
</evidence>
<protein>
    <submittedName>
        <fullName evidence="1">Uncharacterized protein</fullName>
    </submittedName>
</protein>
<gene>
    <name evidence="1" type="ORF">GM655_12815</name>
</gene>
<dbReference type="RefSeq" id="WP_155435067.1">
    <property type="nucleotide sequence ID" value="NZ_JBHLXK010000005.1"/>
</dbReference>
<evidence type="ECO:0000313" key="1">
    <source>
        <dbReference type="EMBL" id="MTW33707.1"/>
    </source>
</evidence>